<gene>
    <name evidence="2" type="ORF">P691DRAFT_625577</name>
</gene>
<feature type="non-terminal residue" evidence="2">
    <location>
        <position position="1"/>
    </location>
</feature>
<dbReference type="EMBL" id="MU152629">
    <property type="protein sequence ID" value="KAF9440322.1"/>
    <property type="molecule type" value="Genomic_DNA"/>
</dbReference>
<reference evidence="2" key="1">
    <citation type="submission" date="2020-11" db="EMBL/GenBank/DDBJ databases">
        <authorList>
            <consortium name="DOE Joint Genome Institute"/>
            <person name="Ahrendt S."/>
            <person name="Riley R."/>
            <person name="Andreopoulos W."/>
            <person name="Labutti K."/>
            <person name="Pangilinan J."/>
            <person name="Ruiz-Duenas F.J."/>
            <person name="Barrasa J.M."/>
            <person name="Sanchez-Garcia M."/>
            <person name="Camarero S."/>
            <person name="Miyauchi S."/>
            <person name="Serrano A."/>
            <person name="Linde D."/>
            <person name="Babiker R."/>
            <person name="Drula E."/>
            <person name="Ayuso-Fernandez I."/>
            <person name="Pacheco R."/>
            <person name="Padilla G."/>
            <person name="Ferreira P."/>
            <person name="Barriuso J."/>
            <person name="Kellner H."/>
            <person name="Castanera R."/>
            <person name="Alfaro M."/>
            <person name="Ramirez L."/>
            <person name="Pisabarro A.G."/>
            <person name="Kuo A."/>
            <person name="Tritt A."/>
            <person name="Lipzen A."/>
            <person name="He G."/>
            <person name="Yan M."/>
            <person name="Ng V."/>
            <person name="Cullen D."/>
            <person name="Martin F."/>
            <person name="Rosso M.-N."/>
            <person name="Henrissat B."/>
            <person name="Hibbett D."/>
            <person name="Martinez A.T."/>
            <person name="Grigoriev I.V."/>
        </authorList>
    </citation>
    <scope>NUCLEOTIDE SEQUENCE</scope>
    <source>
        <strain evidence="2">MF-IS2</strain>
    </source>
</reference>
<dbReference type="Proteomes" id="UP000807342">
    <property type="component" value="Unassembled WGS sequence"/>
</dbReference>
<evidence type="ECO:0000259" key="1">
    <source>
        <dbReference type="Pfam" id="PF22936"/>
    </source>
</evidence>
<comment type="caution">
    <text evidence="2">The sequence shown here is derived from an EMBL/GenBank/DDBJ whole genome shotgun (WGS) entry which is preliminary data.</text>
</comment>
<protein>
    <recommendedName>
        <fullName evidence="1">Retrovirus-related Pol polyprotein from transposon TNT 1-94-like beta-barrel domain-containing protein</fullName>
    </recommendedName>
</protein>
<proteinExistence type="predicted"/>
<evidence type="ECO:0000313" key="3">
    <source>
        <dbReference type="Proteomes" id="UP000807342"/>
    </source>
</evidence>
<feature type="domain" description="Retrovirus-related Pol polyprotein from transposon TNT 1-94-like beta-barrel" evidence="1">
    <location>
        <begin position="3"/>
        <end position="52"/>
    </location>
</feature>
<feature type="non-terminal residue" evidence="2">
    <location>
        <position position="54"/>
    </location>
</feature>
<evidence type="ECO:0000313" key="2">
    <source>
        <dbReference type="EMBL" id="KAF9440322.1"/>
    </source>
</evidence>
<name>A0A9P5WYZ3_9AGAR</name>
<organism evidence="2 3">
    <name type="scientific">Macrolepiota fuliginosa MF-IS2</name>
    <dbReference type="NCBI Taxonomy" id="1400762"/>
    <lineage>
        <taxon>Eukaryota</taxon>
        <taxon>Fungi</taxon>
        <taxon>Dikarya</taxon>
        <taxon>Basidiomycota</taxon>
        <taxon>Agaricomycotina</taxon>
        <taxon>Agaricomycetes</taxon>
        <taxon>Agaricomycetidae</taxon>
        <taxon>Agaricales</taxon>
        <taxon>Agaricineae</taxon>
        <taxon>Agaricaceae</taxon>
        <taxon>Macrolepiota</taxon>
    </lineage>
</organism>
<accession>A0A9P5WYZ3</accession>
<dbReference type="Pfam" id="PF22936">
    <property type="entry name" value="Pol_BBD"/>
    <property type="match status" value="1"/>
</dbReference>
<sequence length="54" mass="6081">TVWLFDSGISSHFTFNLNNFADYKMLTSPISIQMANKDAPLHIKGMGTIVLEHK</sequence>
<dbReference type="InterPro" id="IPR054722">
    <property type="entry name" value="PolX-like_BBD"/>
</dbReference>
<dbReference type="OrthoDB" id="3069822at2759"/>
<dbReference type="AlphaFoldDB" id="A0A9P5WYZ3"/>
<keyword evidence="3" id="KW-1185">Reference proteome</keyword>